<accession>A0A819L563</accession>
<name>A0A819L563_9BILA</name>
<proteinExistence type="predicted"/>
<evidence type="ECO:0000313" key="1">
    <source>
        <dbReference type="EMBL" id="CAF3960385.1"/>
    </source>
</evidence>
<sequence length="221" mass="25600">MDSHERRPTTPDPDHSQTHIYTRLIAIPRPNIVQQTYPPVRNSDGNTIFDQNGVDIYFLNRPPLLEVNDPREIDEVLKDPPEGYSNLARALEYIFGLNFAERNREKKMLVFVATDAEATNANDMKDLTTLENVMWNKRDAETTHVMFLLCNDSEASVKLLSKWDREMDHVDLLDDFLTEKDKVLKQHGQEYPFNYGEYIMKALLGAIDGEFDSLGEYDEQQ</sequence>
<protein>
    <recommendedName>
        <fullName evidence="3">VWFA domain-containing protein</fullName>
    </recommendedName>
</protein>
<gene>
    <name evidence="1" type="ORF">OTI717_LOCUS26870</name>
</gene>
<dbReference type="Proteomes" id="UP000663823">
    <property type="component" value="Unassembled WGS sequence"/>
</dbReference>
<reference evidence="1" key="1">
    <citation type="submission" date="2021-02" db="EMBL/GenBank/DDBJ databases">
        <authorList>
            <person name="Nowell W R."/>
        </authorList>
    </citation>
    <scope>NUCLEOTIDE SEQUENCE</scope>
</reference>
<dbReference type="AlphaFoldDB" id="A0A819L563"/>
<organism evidence="1 2">
    <name type="scientific">Rotaria sordida</name>
    <dbReference type="NCBI Taxonomy" id="392033"/>
    <lineage>
        <taxon>Eukaryota</taxon>
        <taxon>Metazoa</taxon>
        <taxon>Spiralia</taxon>
        <taxon>Gnathifera</taxon>
        <taxon>Rotifera</taxon>
        <taxon>Eurotatoria</taxon>
        <taxon>Bdelloidea</taxon>
        <taxon>Philodinida</taxon>
        <taxon>Philodinidae</taxon>
        <taxon>Rotaria</taxon>
    </lineage>
</organism>
<comment type="caution">
    <text evidence="1">The sequence shown here is derived from an EMBL/GenBank/DDBJ whole genome shotgun (WGS) entry which is preliminary data.</text>
</comment>
<evidence type="ECO:0008006" key="3">
    <source>
        <dbReference type="Google" id="ProtNLM"/>
    </source>
</evidence>
<dbReference type="EMBL" id="CAJOAX010005795">
    <property type="protein sequence ID" value="CAF3960385.1"/>
    <property type="molecule type" value="Genomic_DNA"/>
</dbReference>
<evidence type="ECO:0000313" key="2">
    <source>
        <dbReference type="Proteomes" id="UP000663823"/>
    </source>
</evidence>